<name>A0AAV4PM59_CAEEX</name>
<accession>A0AAV4PM59</accession>
<evidence type="ECO:0000313" key="2">
    <source>
        <dbReference type="Proteomes" id="UP001054945"/>
    </source>
</evidence>
<dbReference type="AlphaFoldDB" id="A0AAV4PM59"/>
<reference evidence="1 2" key="1">
    <citation type="submission" date="2021-06" db="EMBL/GenBank/DDBJ databases">
        <title>Caerostris extrusa draft genome.</title>
        <authorList>
            <person name="Kono N."/>
            <person name="Arakawa K."/>
        </authorList>
    </citation>
    <scope>NUCLEOTIDE SEQUENCE [LARGE SCALE GENOMIC DNA]</scope>
</reference>
<protein>
    <submittedName>
        <fullName evidence="1">Uncharacterized protein</fullName>
    </submittedName>
</protein>
<gene>
    <name evidence="1" type="ORF">CEXT_517401</name>
</gene>
<evidence type="ECO:0000313" key="1">
    <source>
        <dbReference type="EMBL" id="GIX96944.1"/>
    </source>
</evidence>
<organism evidence="1 2">
    <name type="scientific">Caerostris extrusa</name>
    <name type="common">Bark spider</name>
    <name type="synonym">Caerostris bankana</name>
    <dbReference type="NCBI Taxonomy" id="172846"/>
    <lineage>
        <taxon>Eukaryota</taxon>
        <taxon>Metazoa</taxon>
        <taxon>Ecdysozoa</taxon>
        <taxon>Arthropoda</taxon>
        <taxon>Chelicerata</taxon>
        <taxon>Arachnida</taxon>
        <taxon>Araneae</taxon>
        <taxon>Araneomorphae</taxon>
        <taxon>Entelegynae</taxon>
        <taxon>Araneoidea</taxon>
        <taxon>Araneidae</taxon>
        <taxon>Caerostris</taxon>
    </lineage>
</organism>
<dbReference type="Proteomes" id="UP001054945">
    <property type="component" value="Unassembled WGS sequence"/>
</dbReference>
<sequence length="111" mass="12486">MLAHGKVAILQLHILLIHSSYFCRLICCGFRKRNLRRGKCDGPVLGDASGYYLVWFWGEIVLMAAASSYTATGIECATDLVHYAQFGVAIAYIRSLQCKWHVAQRHKVDVL</sequence>
<proteinExistence type="predicted"/>
<comment type="caution">
    <text evidence="1">The sequence shown here is derived from an EMBL/GenBank/DDBJ whole genome shotgun (WGS) entry which is preliminary data.</text>
</comment>
<keyword evidence="2" id="KW-1185">Reference proteome</keyword>
<dbReference type="EMBL" id="BPLR01004718">
    <property type="protein sequence ID" value="GIX96944.1"/>
    <property type="molecule type" value="Genomic_DNA"/>
</dbReference>